<evidence type="ECO:0000313" key="2">
    <source>
        <dbReference type="Proteomes" id="UP001596506"/>
    </source>
</evidence>
<accession>A0ABW2IVT7</accession>
<dbReference type="RefSeq" id="WP_100688337.1">
    <property type="nucleotide sequence ID" value="NZ_JBHTBD010000004.1"/>
</dbReference>
<dbReference type="Pfam" id="PF21980">
    <property type="entry name" value="MksE"/>
    <property type="match status" value="1"/>
</dbReference>
<keyword evidence="2" id="KW-1185">Reference proteome</keyword>
<organism evidence="1 2">
    <name type="scientific">Marinobacter aromaticivorans</name>
    <dbReference type="NCBI Taxonomy" id="1494078"/>
    <lineage>
        <taxon>Bacteria</taxon>
        <taxon>Pseudomonadati</taxon>
        <taxon>Pseudomonadota</taxon>
        <taxon>Gammaproteobacteria</taxon>
        <taxon>Pseudomonadales</taxon>
        <taxon>Marinobacteraceae</taxon>
        <taxon>Marinobacter</taxon>
    </lineage>
</organism>
<dbReference type="EMBL" id="JBHTBD010000004">
    <property type="protein sequence ID" value="MFC7295319.1"/>
    <property type="molecule type" value="Genomic_DNA"/>
</dbReference>
<name>A0ABW2IVT7_9GAMM</name>
<dbReference type="Proteomes" id="UP001596506">
    <property type="component" value="Unassembled WGS sequence"/>
</dbReference>
<comment type="caution">
    <text evidence="1">The sequence shown here is derived from an EMBL/GenBank/DDBJ whole genome shotgun (WGS) entry which is preliminary data.</text>
</comment>
<evidence type="ECO:0000313" key="1">
    <source>
        <dbReference type="EMBL" id="MFC7295319.1"/>
    </source>
</evidence>
<reference evidence="2" key="1">
    <citation type="journal article" date="2019" name="Int. J. Syst. Evol. Microbiol.">
        <title>The Global Catalogue of Microorganisms (GCM) 10K type strain sequencing project: providing services to taxonomists for standard genome sequencing and annotation.</title>
        <authorList>
            <consortium name="The Broad Institute Genomics Platform"/>
            <consortium name="The Broad Institute Genome Sequencing Center for Infectious Disease"/>
            <person name="Wu L."/>
            <person name="Ma J."/>
        </authorList>
    </citation>
    <scope>NUCLEOTIDE SEQUENCE [LARGE SCALE GENOMIC DNA]</scope>
    <source>
        <strain evidence="2">CCUG 60559</strain>
    </source>
</reference>
<proteinExistence type="predicted"/>
<protein>
    <submittedName>
        <fullName evidence="1">Uncharacterized protein</fullName>
    </submittedName>
</protein>
<sequence length="212" mass="24430">MSNNPLFEKTVTALLGGEILCDYRYEDLVTYLSIPDNQARVEQFLNQMNRKLRQTNTRDAWVCAYLDLSSSGAKESVRQQFKEVANHLEALVQFLRLIMHVETGDRPVFPGDHISEGKLIQEISSTPTLEEKLRSLTEKRLFYTKHQDVAKRVRAVMEALVKEGYLVRFGTAGTVYQATGKWSWLYDMMSFIQTHEGISTEVVEEDNQMRLT</sequence>
<gene>
    <name evidence="1" type="ORF">ACFQQA_11340</name>
</gene>
<dbReference type="InterPro" id="IPR053841">
    <property type="entry name" value="MksE"/>
</dbReference>